<accession>A0A2A4MEV7</accession>
<dbReference type="EMBL" id="NVQR01000156">
    <property type="protein sequence ID" value="PCH58635.1"/>
    <property type="molecule type" value="Genomic_DNA"/>
</dbReference>
<gene>
    <name evidence="2" type="ORF">COC19_08320</name>
</gene>
<name>A0A2A4MEV7_9GAMM</name>
<keyword evidence="1" id="KW-0175">Coiled coil</keyword>
<evidence type="ECO:0000313" key="3">
    <source>
        <dbReference type="Proteomes" id="UP000218172"/>
    </source>
</evidence>
<dbReference type="InterPro" id="IPR007139">
    <property type="entry name" value="DUF349"/>
</dbReference>
<organism evidence="2 3">
    <name type="scientific">SAR86 cluster bacterium</name>
    <dbReference type="NCBI Taxonomy" id="2030880"/>
    <lineage>
        <taxon>Bacteria</taxon>
        <taxon>Pseudomonadati</taxon>
        <taxon>Pseudomonadota</taxon>
        <taxon>Gammaproteobacteria</taxon>
        <taxon>SAR86 cluster</taxon>
    </lineage>
</organism>
<dbReference type="Proteomes" id="UP000218172">
    <property type="component" value="Unassembled WGS sequence"/>
</dbReference>
<comment type="caution">
    <text evidence="2">The sequence shown here is derived from an EMBL/GenBank/DDBJ whole genome shotgun (WGS) entry which is preliminary data.</text>
</comment>
<dbReference type="Pfam" id="PF03993">
    <property type="entry name" value="DUF349"/>
    <property type="match status" value="3"/>
</dbReference>
<sequence>NIPDNLTQVKTDLDKLSSELDVLSHKNTAPLYSLSSANTTLTKRIANIDNAEGLLAELDSLKDKLKGKIDSNSLYQNDLLEKTISLKKALETAIEEGKSQDALRLWDKILGSLKNTNGKVHKQIEQSTSEFKSKIDELRNWKIFASTEKKKELIAQIEHLEESKMHAADKARHIRKLHEQWKLLGKSHHNETLWTQFKTLSDLAYKPCKEYFKERKKAMANNLKQRREICTQLESFLEQLDLEQLQLSSLNKIEKQAQQEWKDHAPVEQNKIKLIQKRYHDILNKFRKIRKNITKQHSGMKLDLIKKAQELSESDDNKMAMDEAKKLQQQWKEIGPSNYKDDNQYWKDFRAACDKIFQKRDSQKNKTREDKQKLQLQLNTIVSSLEKFMLLDDETLRSSRDAYKDIQQSFSALLSPKSKYEHTRLLENHNELSRKIEHRFSALPSKKQLDLKRILDIKIAFCQRVETRLLACQTTDEFSVAVQEFQAGFEGMEESSSPSHNKLLAARLTQDLACSSQESLKLLSEQQSELARVLSVEMEIRASIDSPVSDQSLRMKMQLDQLKQGFGQQKPSSEANRKYAQEVALRVHCLGPIDTELHQELNNRVARAAKKLG</sequence>
<reference evidence="3" key="1">
    <citation type="submission" date="2017-08" db="EMBL/GenBank/DDBJ databases">
        <title>A dynamic microbial community with high functional redundancy inhabits the cold, oxic subseafloor aquifer.</title>
        <authorList>
            <person name="Tully B.J."/>
            <person name="Wheat C.G."/>
            <person name="Glazer B.T."/>
            <person name="Huber J.A."/>
        </authorList>
    </citation>
    <scope>NUCLEOTIDE SEQUENCE [LARGE SCALE GENOMIC DNA]</scope>
</reference>
<protein>
    <recommendedName>
        <fullName evidence="4">DUF349 domain-containing protein</fullName>
    </recommendedName>
</protein>
<feature type="coiled-coil region" evidence="1">
    <location>
        <begin position="6"/>
        <end position="68"/>
    </location>
</feature>
<evidence type="ECO:0000313" key="2">
    <source>
        <dbReference type="EMBL" id="PCH58635.1"/>
    </source>
</evidence>
<proteinExistence type="predicted"/>
<evidence type="ECO:0008006" key="4">
    <source>
        <dbReference type="Google" id="ProtNLM"/>
    </source>
</evidence>
<dbReference type="AlphaFoldDB" id="A0A2A4MEV7"/>
<evidence type="ECO:0000256" key="1">
    <source>
        <dbReference type="SAM" id="Coils"/>
    </source>
</evidence>
<feature type="non-terminal residue" evidence="2">
    <location>
        <position position="1"/>
    </location>
</feature>